<feature type="domain" description="Putative zinc-finger" evidence="1">
    <location>
        <begin position="17"/>
        <end position="40"/>
    </location>
</feature>
<evidence type="ECO:0000313" key="3">
    <source>
        <dbReference type="Proteomes" id="UP000078316"/>
    </source>
</evidence>
<proteinExistence type="predicted"/>
<organism evidence="2 3">
    <name type="scientific">Methylobacterium platani</name>
    <dbReference type="NCBI Taxonomy" id="427683"/>
    <lineage>
        <taxon>Bacteria</taxon>
        <taxon>Pseudomonadati</taxon>
        <taxon>Pseudomonadota</taxon>
        <taxon>Alphaproteobacteria</taxon>
        <taxon>Hyphomicrobiales</taxon>
        <taxon>Methylobacteriaceae</taxon>
        <taxon>Methylobacterium</taxon>
    </lineage>
</organism>
<dbReference type="Proteomes" id="UP000078316">
    <property type="component" value="Unassembled WGS sequence"/>
</dbReference>
<name>A0A179SF12_9HYPH</name>
<dbReference type="Pfam" id="PF13490">
    <property type="entry name" value="zf-HC2"/>
    <property type="match status" value="1"/>
</dbReference>
<dbReference type="AlphaFoldDB" id="A0A179SF12"/>
<dbReference type="STRING" id="427683.A5481_06620"/>
<sequence length="274" mass="29298">MRRELSPEATMDPITEADLNAYIDGQLDLARRIEVEEHLAARPEVAARVMADLHTRDALCAAFGPVRDIEGKAVAVRPGPTPERLAAAARRLDRALTWRRIGARLQRAAVIAMLVGTGWLLHNETGDFGVQNTLAQTHSPAFVEEALQARQAALVRARVASQRPTPAYDRREVEAATGIALPDLPPDWRVDDMQIFPARSGAGVEVAIDAGSLGKVALFATRTAEAEAHAPAIVRSPEAVTVYWTAGRGAYALSGSGSEPDLGRAAATLAALQH</sequence>
<reference evidence="2 3" key="1">
    <citation type="submission" date="2016-04" db="EMBL/GenBank/DDBJ databases">
        <authorList>
            <person name="Evans L.H."/>
            <person name="Alamgir A."/>
            <person name="Owens N."/>
            <person name="Weber N.D."/>
            <person name="Virtaneva K."/>
            <person name="Barbian K."/>
            <person name="Babar A."/>
            <person name="Rosenke K."/>
        </authorList>
    </citation>
    <scope>NUCLEOTIDE SEQUENCE [LARGE SCALE GENOMIC DNA]</scope>
    <source>
        <strain evidence="2 3">PMB02</strain>
    </source>
</reference>
<gene>
    <name evidence="2" type="ORF">A5481_06620</name>
</gene>
<comment type="caution">
    <text evidence="2">The sequence shown here is derived from an EMBL/GenBank/DDBJ whole genome shotgun (WGS) entry which is preliminary data.</text>
</comment>
<protein>
    <submittedName>
        <fullName evidence="2">Anti-sigma factor</fullName>
    </submittedName>
</protein>
<dbReference type="EMBL" id="LWHQ01000013">
    <property type="protein sequence ID" value="OAS26029.1"/>
    <property type="molecule type" value="Genomic_DNA"/>
</dbReference>
<evidence type="ECO:0000313" key="2">
    <source>
        <dbReference type="EMBL" id="OAS26029.1"/>
    </source>
</evidence>
<evidence type="ECO:0000259" key="1">
    <source>
        <dbReference type="Pfam" id="PF13490"/>
    </source>
</evidence>
<dbReference type="InterPro" id="IPR027383">
    <property type="entry name" value="Znf_put"/>
</dbReference>
<accession>A0A179SF12</accession>